<evidence type="ECO:0000313" key="1">
    <source>
        <dbReference type="EMBL" id="KAK3738507.1"/>
    </source>
</evidence>
<dbReference type="Proteomes" id="UP001283361">
    <property type="component" value="Unassembled WGS sequence"/>
</dbReference>
<keyword evidence="2" id="KW-1185">Reference proteome</keyword>
<sequence length="226" mass="25391">MSTGTCDPLALKRCHEPATVRAWPRLGERTVGEDSEHSCSADRDLVRAEWRQAEEARRSAYEIKIWPEGGDLWMVNDADGKTRPRGEQQKVAGFRKLYSESIERAERRLVLVITVMERRIKGKEDKSLMNQITSTSRVTRGAHEKVPQTSDKHIHILLFSDVQEKDGQQLTRVMVALWPGQEAIVRTSGTIPSPGAAQGLGPNNQQHLSERAFVLGKARQLPAHQP</sequence>
<protein>
    <submittedName>
        <fullName evidence="1">Uncharacterized protein</fullName>
    </submittedName>
</protein>
<accession>A0AAE0YA76</accession>
<name>A0AAE0YA76_9GAST</name>
<proteinExistence type="predicted"/>
<gene>
    <name evidence="1" type="ORF">RRG08_034796</name>
</gene>
<dbReference type="AlphaFoldDB" id="A0AAE0YA76"/>
<dbReference type="EMBL" id="JAWDGP010006596">
    <property type="protein sequence ID" value="KAK3738507.1"/>
    <property type="molecule type" value="Genomic_DNA"/>
</dbReference>
<evidence type="ECO:0000313" key="2">
    <source>
        <dbReference type="Proteomes" id="UP001283361"/>
    </source>
</evidence>
<reference evidence="1" key="1">
    <citation type="journal article" date="2023" name="G3 (Bethesda)">
        <title>A reference genome for the long-term kleptoplast-retaining sea slug Elysia crispata morphotype clarki.</title>
        <authorList>
            <person name="Eastman K.E."/>
            <person name="Pendleton A.L."/>
            <person name="Shaikh M.A."/>
            <person name="Suttiyut T."/>
            <person name="Ogas R."/>
            <person name="Tomko P."/>
            <person name="Gavelis G."/>
            <person name="Widhalm J.R."/>
            <person name="Wisecaver J.H."/>
        </authorList>
    </citation>
    <scope>NUCLEOTIDE SEQUENCE</scope>
    <source>
        <strain evidence="1">ECLA1</strain>
    </source>
</reference>
<comment type="caution">
    <text evidence="1">The sequence shown here is derived from an EMBL/GenBank/DDBJ whole genome shotgun (WGS) entry which is preliminary data.</text>
</comment>
<organism evidence="1 2">
    <name type="scientific">Elysia crispata</name>
    <name type="common">lettuce slug</name>
    <dbReference type="NCBI Taxonomy" id="231223"/>
    <lineage>
        <taxon>Eukaryota</taxon>
        <taxon>Metazoa</taxon>
        <taxon>Spiralia</taxon>
        <taxon>Lophotrochozoa</taxon>
        <taxon>Mollusca</taxon>
        <taxon>Gastropoda</taxon>
        <taxon>Heterobranchia</taxon>
        <taxon>Euthyneura</taxon>
        <taxon>Panpulmonata</taxon>
        <taxon>Sacoglossa</taxon>
        <taxon>Placobranchoidea</taxon>
        <taxon>Plakobranchidae</taxon>
        <taxon>Elysia</taxon>
    </lineage>
</organism>